<feature type="compositionally biased region" description="Polar residues" evidence="1">
    <location>
        <begin position="680"/>
        <end position="689"/>
    </location>
</feature>
<evidence type="ECO:0000256" key="2">
    <source>
        <dbReference type="SAM" id="Phobius"/>
    </source>
</evidence>
<feature type="compositionally biased region" description="Polar residues" evidence="1">
    <location>
        <begin position="707"/>
        <end position="716"/>
    </location>
</feature>
<dbReference type="PANTHER" id="PTHR21579">
    <property type="entry name" value="PROTEIN TINCAR"/>
    <property type="match status" value="1"/>
</dbReference>
<dbReference type="AlphaFoldDB" id="A0A1B0CRX7"/>
<evidence type="ECO:0000313" key="3">
    <source>
        <dbReference type="EnsemblMetazoa" id="LLOJ007625-PA"/>
    </source>
</evidence>
<dbReference type="VEuPathDB" id="VectorBase:LLOJ007625"/>
<evidence type="ECO:0000256" key="1">
    <source>
        <dbReference type="SAM" id="MobiDB-lite"/>
    </source>
</evidence>
<proteinExistence type="predicted"/>
<dbReference type="EMBL" id="AJWK01025443">
    <property type="status" value="NOT_ANNOTATED_CDS"/>
    <property type="molecule type" value="Genomic_DNA"/>
</dbReference>
<feature type="transmembrane region" description="Helical" evidence="2">
    <location>
        <begin position="335"/>
        <end position="364"/>
    </location>
</feature>
<feature type="transmembrane region" description="Helical" evidence="2">
    <location>
        <begin position="467"/>
        <end position="488"/>
    </location>
</feature>
<feature type="transmembrane region" description="Helical" evidence="2">
    <location>
        <begin position="384"/>
        <end position="407"/>
    </location>
</feature>
<keyword evidence="2" id="KW-0472">Membrane</keyword>
<feature type="transmembrane region" description="Helical" evidence="2">
    <location>
        <begin position="428"/>
        <end position="447"/>
    </location>
</feature>
<feature type="region of interest" description="Disordered" evidence="1">
    <location>
        <begin position="570"/>
        <end position="589"/>
    </location>
</feature>
<protein>
    <recommendedName>
        <fullName evidence="5">Protein tincar</fullName>
    </recommendedName>
</protein>
<keyword evidence="2" id="KW-0812">Transmembrane</keyword>
<keyword evidence="2" id="KW-1133">Transmembrane helix</keyword>
<sequence length="917" mass="100232">MVTHRDRLVILSFMTSPYQNATPNGESSLITGTAGGGALTEEYHGGGTTYDADAHLIEKFGTIDDDEEEFFEHHEPVVTTVAAEIPEERHPVTYQSTPVVESTPGGRRGGRNRGNHRSSTRRVNNDPENNSYRARKQKGSSSNTRRGENLDDVDVNLELRPEKGVPFERLNNYDGTVFEVSRNGRKQLIRPTRQPEFTSRRTKDSSIHIVRPEKLPDGYLPSTPMTANSKIIEIKANTAKNASRRAKRSSRHPNNVVIEPSALIGAIPLNVTIAEDGGGPIVTFLQKLFGMQLGKESSDPQKWISLPSLEFLNLAIAIMIWSVRYPAVFWGTSKSFAIIFSFQMLANGCTILLDFVGCSVLYKIEIMEPPPPLKTPGLLLNDTVTVSLFTLSTILIMSSSLVLYLYGHGKLATKMRERKVISTKNGDTWSYFAHCASLCFVLALSVVKAPILHDLSATYKGSLDRVVLVSALASVVHLFLWVMLWLMLTAKRRWAFKLPPLEHIAGAKGATEPLLMASHRGGSVMAGAPGQSLLATSGGGNCGANGGEETIYWPKLTPSSPKLKVTFNEVPSTSPPQNVGGEHDGKRNKARGATVCVPPLTGEADDGDYATLRGPTGDLLHLSDLTAQDIVDDNTSEEGKLLESVRDDSVTYASTRDLEPPVEQMVSPLAPVTVTVHTNEAHITSSSTPRCLRRADSGVPNEALTPRSDTTSTEESASPPDRAPSETSSGVHSGEERDLSEVTIRPRPGSAKVATKPIPPAIEEEPFSRSTNMRMSSFAADGLRTSSATLPLTRAISEPPMMEYPHCSTMPLPVGCHQQIQNLRQHSITPNSQSKTQLMHTTLPNGIRQFTKQNQFLMRRLPHVRTAESPYGILGLGSGHHTFSKLLHEPLTVMPIPEDRDSANYSIISEQDIYITH</sequence>
<accession>A0A1B0CRX7</accession>
<dbReference type="PANTHER" id="PTHR21579:SF20">
    <property type="entry name" value="PROTEIN TINCAR"/>
    <property type="match status" value="1"/>
</dbReference>
<feature type="compositionally biased region" description="Basic residues" evidence="1">
    <location>
        <begin position="108"/>
        <end position="120"/>
    </location>
</feature>
<reference evidence="3" key="1">
    <citation type="submission" date="2020-05" db="UniProtKB">
        <authorList>
            <consortium name="EnsemblMetazoa"/>
        </authorList>
    </citation>
    <scope>IDENTIFICATION</scope>
    <source>
        <strain evidence="3">Jacobina</strain>
    </source>
</reference>
<feature type="region of interest" description="Disordered" evidence="1">
    <location>
        <begin position="680"/>
        <end position="755"/>
    </location>
</feature>
<dbReference type="VEuPathDB" id="VectorBase:LLONM1_011984"/>
<dbReference type="EnsemblMetazoa" id="LLOJ007625-RA">
    <property type="protein sequence ID" value="LLOJ007625-PA"/>
    <property type="gene ID" value="LLOJ007625"/>
</dbReference>
<evidence type="ECO:0008006" key="5">
    <source>
        <dbReference type="Google" id="ProtNLM"/>
    </source>
</evidence>
<dbReference type="InterPro" id="IPR053291">
    <property type="entry name" value="Ommatidial_diff-associated"/>
</dbReference>
<name>A0A1B0CRX7_LUTLO</name>
<keyword evidence="4" id="KW-1185">Reference proteome</keyword>
<feature type="transmembrane region" description="Helical" evidence="2">
    <location>
        <begin position="303"/>
        <end position="323"/>
    </location>
</feature>
<organism evidence="3 4">
    <name type="scientific">Lutzomyia longipalpis</name>
    <name type="common">Sand fly</name>
    <dbReference type="NCBI Taxonomy" id="7200"/>
    <lineage>
        <taxon>Eukaryota</taxon>
        <taxon>Metazoa</taxon>
        <taxon>Ecdysozoa</taxon>
        <taxon>Arthropoda</taxon>
        <taxon>Hexapoda</taxon>
        <taxon>Insecta</taxon>
        <taxon>Pterygota</taxon>
        <taxon>Neoptera</taxon>
        <taxon>Endopterygota</taxon>
        <taxon>Diptera</taxon>
        <taxon>Nematocera</taxon>
        <taxon>Psychodoidea</taxon>
        <taxon>Psychodidae</taxon>
        <taxon>Lutzomyia</taxon>
        <taxon>Lutzomyia</taxon>
    </lineage>
</organism>
<dbReference type="Proteomes" id="UP000092461">
    <property type="component" value="Unassembled WGS sequence"/>
</dbReference>
<feature type="region of interest" description="Disordered" evidence="1">
    <location>
        <begin position="86"/>
        <end position="154"/>
    </location>
</feature>
<evidence type="ECO:0000313" key="4">
    <source>
        <dbReference type="Proteomes" id="UP000092461"/>
    </source>
</evidence>